<accession>A0A2I1GFE1</accession>
<dbReference type="VEuPathDB" id="FungiDB:RhiirA1_470112"/>
<evidence type="ECO:0000313" key="1">
    <source>
        <dbReference type="EMBL" id="PKY45336.1"/>
    </source>
</evidence>
<dbReference type="Proteomes" id="UP000234323">
    <property type="component" value="Unassembled WGS sequence"/>
</dbReference>
<dbReference type="VEuPathDB" id="FungiDB:RhiirFUN_007197"/>
<sequence>MTNILNPSITYWCARTNEVIFGRVIEKNHFYNHHQTITFEHFTHITDSHPDNITSTPRSRPTYIAKCTGCHLSEHNIYHQNATNTCYITSLSNSTFIIQVSKSNLSFPHHKRPIYKCIKQYSTIKHLAIIDFNLRSSYNNNNNNTLIDPLLYRLQIDNSIELNLINILNKNLILQLILPISLHSSLLTISFKLSSFTNLEFYTDGSLSRDNEYQ</sequence>
<comment type="caution">
    <text evidence="1">The sequence shown here is derived from an EMBL/GenBank/DDBJ whole genome shotgun (WGS) entry which is preliminary data.</text>
</comment>
<keyword evidence="2" id="KW-1185">Reference proteome</keyword>
<dbReference type="EMBL" id="LLXI01000377">
    <property type="protein sequence ID" value="PKY45336.1"/>
    <property type="molecule type" value="Genomic_DNA"/>
</dbReference>
<name>A0A2I1GFE1_9GLOM</name>
<reference evidence="1 2" key="1">
    <citation type="submission" date="2015-10" db="EMBL/GenBank/DDBJ databases">
        <title>Genome analyses suggest a sexual origin of heterokaryosis in a supposedly ancient asexual fungus.</title>
        <authorList>
            <person name="Ropars J."/>
            <person name="Sedzielewska K."/>
            <person name="Noel J."/>
            <person name="Charron P."/>
            <person name="Farinelli L."/>
            <person name="Marton T."/>
            <person name="Kruger M."/>
            <person name="Pelin A."/>
            <person name="Brachmann A."/>
            <person name="Corradi N."/>
        </authorList>
    </citation>
    <scope>NUCLEOTIDE SEQUENCE [LARGE SCALE GENOMIC DNA]</scope>
    <source>
        <strain evidence="1 2">A4</strain>
    </source>
</reference>
<protein>
    <submittedName>
        <fullName evidence="1">Uncharacterized protein</fullName>
    </submittedName>
</protein>
<proteinExistence type="predicted"/>
<organism evidence="1 2">
    <name type="scientific">Rhizophagus irregularis</name>
    <dbReference type="NCBI Taxonomy" id="588596"/>
    <lineage>
        <taxon>Eukaryota</taxon>
        <taxon>Fungi</taxon>
        <taxon>Fungi incertae sedis</taxon>
        <taxon>Mucoromycota</taxon>
        <taxon>Glomeromycotina</taxon>
        <taxon>Glomeromycetes</taxon>
        <taxon>Glomerales</taxon>
        <taxon>Glomeraceae</taxon>
        <taxon>Rhizophagus</taxon>
    </lineage>
</organism>
<dbReference type="AlphaFoldDB" id="A0A2I1GFE1"/>
<gene>
    <name evidence="1" type="ORF">RhiirA4_459884</name>
</gene>
<evidence type="ECO:0000313" key="2">
    <source>
        <dbReference type="Proteomes" id="UP000234323"/>
    </source>
</evidence>